<gene>
    <name evidence="3" type="ORF">HNS30_24880</name>
</gene>
<dbReference type="InterPro" id="IPR027843">
    <property type="entry name" value="DUF4440"/>
</dbReference>
<evidence type="ECO:0000256" key="1">
    <source>
        <dbReference type="SAM" id="SignalP"/>
    </source>
</evidence>
<dbReference type="Proteomes" id="UP000528460">
    <property type="component" value="Unassembled WGS sequence"/>
</dbReference>
<feature type="signal peptide" evidence="1">
    <location>
        <begin position="1"/>
        <end position="20"/>
    </location>
</feature>
<name>A0A7Y4NF77_9BACT</name>
<proteinExistence type="predicted"/>
<dbReference type="Gene3D" id="3.10.450.50">
    <property type="match status" value="1"/>
</dbReference>
<evidence type="ECO:0000313" key="4">
    <source>
        <dbReference type="Proteomes" id="UP000528460"/>
    </source>
</evidence>
<dbReference type="AlphaFoldDB" id="A0A7Y4NF77"/>
<evidence type="ECO:0000259" key="2">
    <source>
        <dbReference type="Pfam" id="PF14534"/>
    </source>
</evidence>
<dbReference type="EMBL" id="JABFJW010000219">
    <property type="protein sequence ID" value="NOK12278.1"/>
    <property type="molecule type" value="Genomic_DNA"/>
</dbReference>
<reference evidence="3 4" key="1">
    <citation type="submission" date="2020-05" db="EMBL/GenBank/DDBJ databases">
        <authorList>
            <person name="Whitworth D."/>
        </authorList>
    </citation>
    <scope>NUCLEOTIDE SEQUENCE [LARGE SCALE GENOMIC DNA]</scope>
    <source>
        <strain evidence="3 4">CA046A</strain>
    </source>
</reference>
<accession>A0A7Y4NF77</accession>
<comment type="caution">
    <text evidence="3">The sequence shown here is derived from an EMBL/GenBank/DDBJ whole genome shotgun (WGS) entry which is preliminary data.</text>
</comment>
<evidence type="ECO:0000313" key="3">
    <source>
        <dbReference type="EMBL" id="NOK12278.1"/>
    </source>
</evidence>
<feature type="chain" id="PRO_5031206743" evidence="1">
    <location>
        <begin position="21"/>
        <end position="171"/>
    </location>
</feature>
<dbReference type="SUPFAM" id="SSF54427">
    <property type="entry name" value="NTF2-like"/>
    <property type="match status" value="1"/>
</dbReference>
<protein>
    <submittedName>
        <fullName evidence="3">Nuclear transport factor 2 family protein</fullName>
    </submittedName>
</protein>
<dbReference type="Pfam" id="PF14534">
    <property type="entry name" value="DUF4440"/>
    <property type="match status" value="1"/>
</dbReference>
<keyword evidence="1" id="KW-0732">Signal</keyword>
<organism evidence="3 4">
    <name type="scientific">Corallococcus exercitus</name>
    <dbReference type="NCBI Taxonomy" id="2316736"/>
    <lineage>
        <taxon>Bacteria</taxon>
        <taxon>Pseudomonadati</taxon>
        <taxon>Myxococcota</taxon>
        <taxon>Myxococcia</taxon>
        <taxon>Myxococcales</taxon>
        <taxon>Cystobacterineae</taxon>
        <taxon>Myxococcaceae</taxon>
        <taxon>Corallococcus</taxon>
    </lineage>
</organism>
<dbReference type="InterPro" id="IPR032710">
    <property type="entry name" value="NTF2-like_dom_sf"/>
</dbReference>
<sequence>MTFSRLVLVLLLSVPVPALAAPRDVAAHTRQIEAVVEQFRTAILHKDKERFLKLFLHDSPIWQSVHADESLARVRQKVPDATKVRVAPKDNHLDFIDWIVSGKEQREEKFSHVRIDTDGDIASVTFDYSFHVDGRMTNSGREAWHLVNTGGGWKIVSVIWSVTPPKESRSQ</sequence>
<feature type="domain" description="DUF4440" evidence="2">
    <location>
        <begin position="32"/>
        <end position="155"/>
    </location>
</feature>
<dbReference type="RefSeq" id="WP_171418714.1">
    <property type="nucleotide sequence ID" value="NZ_JABFJW010000219.1"/>
</dbReference>